<evidence type="ECO:0000313" key="1">
    <source>
        <dbReference type="EMBL" id="KAI4809439.1"/>
    </source>
</evidence>
<name>A0ACB9W8W0_CHAAC</name>
<gene>
    <name evidence="1" type="ORF">KUCAC02_018319</name>
</gene>
<keyword evidence="2" id="KW-1185">Reference proteome</keyword>
<organism evidence="1 2">
    <name type="scientific">Chaenocephalus aceratus</name>
    <name type="common">Blackfin icefish</name>
    <name type="synonym">Chaenichthys aceratus</name>
    <dbReference type="NCBI Taxonomy" id="36190"/>
    <lineage>
        <taxon>Eukaryota</taxon>
        <taxon>Metazoa</taxon>
        <taxon>Chordata</taxon>
        <taxon>Craniata</taxon>
        <taxon>Vertebrata</taxon>
        <taxon>Euteleostomi</taxon>
        <taxon>Actinopterygii</taxon>
        <taxon>Neopterygii</taxon>
        <taxon>Teleostei</taxon>
        <taxon>Neoteleostei</taxon>
        <taxon>Acanthomorphata</taxon>
        <taxon>Eupercaria</taxon>
        <taxon>Perciformes</taxon>
        <taxon>Notothenioidei</taxon>
        <taxon>Channichthyidae</taxon>
        <taxon>Chaenocephalus</taxon>
    </lineage>
</organism>
<dbReference type="Proteomes" id="UP001057452">
    <property type="component" value="Chromosome 17"/>
</dbReference>
<sequence>MLRLGVVCPAGHWRVSSSPCSSLNCSPSTSMEMHWTCHFNGRQPTKIMYRRNMRTPMTNGLFFFPLHLGVRYSFYSSVFCVSNLILN</sequence>
<accession>A0ACB9W8W0</accession>
<proteinExistence type="predicted"/>
<reference evidence="1" key="1">
    <citation type="submission" date="2022-05" db="EMBL/GenBank/DDBJ databases">
        <title>Chromosome-level genome of Chaenocephalus aceratus.</title>
        <authorList>
            <person name="Park H."/>
        </authorList>
    </citation>
    <scope>NUCLEOTIDE SEQUENCE</scope>
    <source>
        <strain evidence="1">KU_202001</strain>
    </source>
</reference>
<protein>
    <submittedName>
        <fullName evidence="1">Uncharacterized protein</fullName>
    </submittedName>
</protein>
<evidence type="ECO:0000313" key="2">
    <source>
        <dbReference type="Proteomes" id="UP001057452"/>
    </source>
</evidence>
<dbReference type="EMBL" id="CM043801">
    <property type="protein sequence ID" value="KAI4809439.1"/>
    <property type="molecule type" value="Genomic_DNA"/>
</dbReference>
<comment type="caution">
    <text evidence="1">The sequence shown here is derived from an EMBL/GenBank/DDBJ whole genome shotgun (WGS) entry which is preliminary data.</text>
</comment>